<evidence type="ECO:0000313" key="2">
    <source>
        <dbReference type="Proteomes" id="UP000183208"/>
    </source>
</evidence>
<name>A0A1H4U406_9BRAD</name>
<gene>
    <name evidence="1" type="ORF">SAMN05444171_1901</name>
</gene>
<organism evidence="1 2">
    <name type="scientific">Bradyrhizobium lablabi</name>
    <dbReference type="NCBI Taxonomy" id="722472"/>
    <lineage>
        <taxon>Bacteria</taxon>
        <taxon>Pseudomonadati</taxon>
        <taxon>Pseudomonadota</taxon>
        <taxon>Alphaproteobacteria</taxon>
        <taxon>Hyphomicrobiales</taxon>
        <taxon>Nitrobacteraceae</taxon>
        <taxon>Bradyrhizobium</taxon>
    </lineage>
</organism>
<dbReference type="AlphaFoldDB" id="A0A1H4U406"/>
<evidence type="ECO:0000313" key="1">
    <source>
        <dbReference type="EMBL" id="SEC63188.1"/>
    </source>
</evidence>
<reference evidence="1 2" key="1">
    <citation type="submission" date="2016-10" db="EMBL/GenBank/DDBJ databases">
        <authorList>
            <person name="de Groot N.N."/>
        </authorList>
    </citation>
    <scope>NUCLEOTIDE SEQUENCE [LARGE SCALE GENOMIC DNA]</scope>
    <source>
        <strain evidence="1 2">GAS522</strain>
    </source>
</reference>
<proteinExistence type="predicted"/>
<protein>
    <submittedName>
        <fullName evidence="1">Uncharacterized protein</fullName>
    </submittedName>
</protein>
<sequence>MRTRVVPAATAMRIAATAGLSDAEAGGFTPEMTHRTHPAGVTVASFDISFYFVKIVKWAPAPVFSTPR</sequence>
<accession>A0A1H4U406</accession>
<dbReference type="EMBL" id="FNTI01000001">
    <property type="protein sequence ID" value="SEC63188.1"/>
    <property type="molecule type" value="Genomic_DNA"/>
</dbReference>
<dbReference type="Proteomes" id="UP000183208">
    <property type="component" value="Unassembled WGS sequence"/>
</dbReference>